<reference evidence="2" key="1">
    <citation type="submission" date="2019-02" db="EMBL/GenBank/DDBJ databases">
        <authorList>
            <person name="Gruber-Vodicka R. H."/>
            <person name="Seah K. B. B."/>
        </authorList>
    </citation>
    <scope>NUCLEOTIDE SEQUENCE</scope>
    <source>
        <strain evidence="2">BECK_DK47</strain>
    </source>
</reference>
<protein>
    <submittedName>
        <fullName evidence="2">Uncharacterized protein</fullName>
    </submittedName>
</protein>
<keyword evidence="1" id="KW-0175">Coiled coil</keyword>
<accession>A0A450RWY1</accession>
<organism evidence="2">
    <name type="scientific">Candidatus Kentrum sp. DK</name>
    <dbReference type="NCBI Taxonomy" id="2126562"/>
    <lineage>
        <taxon>Bacteria</taxon>
        <taxon>Pseudomonadati</taxon>
        <taxon>Pseudomonadota</taxon>
        <taxon>Gammaproteobacteria</taxon>
        <taxon>Candidatus Kentrum</taxon>
    </lineage>
</organism>
<gene>
    <name evidence="2" type="ORF">BECKDK2373B_GA0170837_100627</name>
</gene>
<dbReference type="EMBL" id="CAADEX010000006">
    <property type="protein sequence ID" value="VFJ43696.1"/>
    <property type="molecule type" value="Genomic_DNA"/>
</dbReference>
<sequence>MTKLCDRRCTKCQDTRKGVYLCLKSENEFLSSLLRLGLDDGSGKNLLGYAPDELTDWYFYARRAFSNNPNKSQTPFSEGLKILDELGKLLFSITQVTANIPTDGPTSNGHPEECRELLLLQPKEQILVNAFLGESHFDSTREPRIIYEMADNYQDEVKNLKGIARRAETALDDLSTRKEWREKYCDELECRAAYMDIEAIAIFHWREYNTNVYLILRKLFPGEIEENKDALVQLRTARLKFASAYLHGVARFAFGGERTDSTDFGYWIEGNPGFDIKTNHDSHKIPESELSEEQQRYAFIPNPKNQQEIQLSCEMAASFVGEYIKQIKSANIDSIFKTNVDFDILFMCKEESGWFWALTDSQFQFLKHQGWDGSHSIEDTLERFRFKHAGIINHMERAGCLTEEVYDFTQEKLICTAIGYNLEDAGDLSSDFTKFECSLPGVETGSYFYFRISSHKNQDPEIGIGAENAIPNEKFLPEGSLVAILRLERNLEASGKLQYMALVRQLVERWRAKIDSLPTVVRTVRELERPLKNRTTRAAIMSRNLSHNIGSHALANPKLLQNLSRDVDKKTQANLNIFHQYLQNRLDYIARSLNPGTERPEPLFFVNELLNGFFRQAVLLETLLEDQGFGGGNIHFHVRTQTAVQGQKTEDASGNEAWSLYQLSGGNGKQDGANTKLSRFRLTKGQEPPVDTLIGVMGGMIGGQALYSFLENIMRNAAKYGANRAQETFDIHLDLRDANPCETEDHKRYFILEIWENLSSDVPVEGGTVAEVLRGHLDADLIDDKGEPISKGQGIQEMKMAAEFLSGGHLFKSDAESCACPDCQKTGKCKADAYCRYIDNGQKRQNGAQPLRCYAIESAEPMNTGKIDSKNPVVYQLLIPKAILAGVVDTNAGSTQPKTCVGTNNIVGYGSVEKLAGTGAAFGVILDSPELDEARIEERVQEIRKHHNALPFRLMILTDSPERTEKWKSNELIRQMLAGYKTGDEEGNKNPVAFNHKKHLPARRLHIVESARLHEIFTSAVEPDESLLGMKKFLGATGWNAALLMLYHHWLIAFKGVPHDNTWKLVIGFERSQEQVEKRWKAPLDVFDTGEHRKLTTRGVTDQESIDVHAAVEVHVCGRYEDIPWSAFSSKGANSFTTEPIDRQFEGYFPKRQGYVVFDNHGQAVSGLKKRAIHFGVRCIHEFSGKENLSLFQSLESPPQEPFSFAWFLYSLLESALLDVAIIDERVAGAAAGPGILRALNRAGIFPVFNLRDNGNRTPLDPSLEAKLGDSITDGSKEQLQKEGVTLSPPAIDLACQKQNDVEKTVHPPSKNADKSSPIHPLDAVIIHEGVVDVVLRKPVWKKEGLEQNLFALAPRVIRTSGRGSQPRHLLPRLPFMEFSELSETTYRALNKLILSKAVLGVFGPNEAKKEN</sequence>
<evidence type="ECO:0000313" key="2">
    <source>
        <dbReference type="EMBL" id="VFJ43696.1"/>
    </source>
</evidence>
<name>A0A450RWY1_9GAMM</name>
<evidence type="ECO:0000256" key="1">
    <source>
        <dbReference type="SAM" id="Coils"/>
    </source>
</evidence>
<proteinExistence type="predicted"/>
<feature type="coiled-coil region" evidence="1">
    <location>
        <begin position="150"/>
        <end position="177"/>
    </location>
</feature>